<dbReference type="FunFam" id="1.10.287.130:FF:000001">
    <property type="entry name" value="Two-component sensor histidine kinase"/>
    <property type="match status" value="1"/>
</dbReference>
<dbReference type="Pfam" id="PF00512">
    <property type="entry name" value="HisKA"/>
    <property type="match status" value="1"/>
</dbReference>
<keyword evidence="13" id="KW-1133">Transmembrane helix</keyword>
<feature type="domain" description="Histidine kinase" evidence="14">
    <location>
        <begin position="566"/>
        <end position="780"/>
    </location>
</feature>
<feature type="domain" description="Response regulatory" evidence="15">
    <location>
        <begin position="792"/>
        <end position="905"/>
    </location>
</feature>
<sequence>MKSQSIRKRHYNTVIITLIISLLIIVSLISYSLYNQNQLENERDELLEKAEVVEELDKTFNDLLLRARGYYAFLNEAELAGVEQAIADLPAEIEAFDRVADSLEEQQIAEELSEFIVVYEAELFPQARMLAETGQYEELQAFANSGTNTTVNRFLEFTRQFDEETQTELNGIFDRSLQEAILFEQLLASVGVALLIIVIALFTRTLLRVIKPIESLEEVTTSIRDGKPSGIIPFQERKDEIGSLATALAGMTKSLKDSQKDILQKNFLLEDQKESLARMNQLNTALASSHSIDEQVKEVFTFVQSFTGAEKIVLSLVDGSYAKYRGITEEQVALFCDTRVPEIKEVLMTDGMYRSKRDATEAEQTLSEGKLFVEELYFPLMTSRGELLAVLAFAKIGREQTSDEVLTLKSILQRAALAIEAQYSYREIKLSQQLNQDILDNVTEGILFISKDGDLIQFNTAVCEITSCNERVTQDEKQGFKWLPHFLTHIVEKEEVEQFVKQATMGSFDGIDQLTYRVVYATQEKHVSLYAVKVNGGKQREGTLFVHRDITRDFEVNKMKSELVSTVSHELRTPLSSILGFTELLMTRELKKEKADKYLRTIYSESKRLTRLINDFLDLQRMEQGKQEFIMEEVNILTVLRETLDSMEISDKHRIVVDDRAHMTTVKGDREKLRQVLVNLISNAVKYSPEGGLVTIVVTNNKNDLAISVEDEGLGIPAEYVDKLFNKFQRVHNASKYKISGTGLGLAICKEIAQVHHGDISISSEEGKGSIFTFTLPLPLREVGRTISQLDPIFVLEDDYTAAFLLAENLKQHGYRVIHQAKSTDISDVLKGENLKGAVIDLIIDDEVLGWDVITNLQHELGFKDLPIVVTSALEPDVAKIESSGIAGYLTKPYQVEDLVQLLKK</sequence>
<evidence type="ECO:0000259" key="16">
    <source>
        <dbReference type="PROSITE" id="PS50885"/>
    </source>
</evidence>
<keyword evidence="4" id="KW-1003">Cell membrane</keyword>
<name>A0A859FBG5_9BACI</name>
<evidence type="ECO:0000256" key="5">
    <source>
        <dbReference type="ARBA" id="ARBA00022553"/>
    </source>
</evidence>
<evidence type="ECO:0000256" key="2">
    <source>
        <dbReference type="ARBA" id="ARBA00004651"/>
    </source>
</evidence>
<accession>A0A859FBG5</accession>
<evidence type="ECO:0000256" key="10">
    <source>
        <dbReference type="ARBA" id="ARBA00023012"/>
    </source>
</evidence>
<dbReference type="SUPFAM" id="SSF52172">
    <property type="entry name" value="CheY-like"/>
    <property type="match status" value="1"/>
</dbReference>
<dbReference type="CDD" id="cd06225">
    <property type="entry name" value="HAMP"/>
    <property type="match status" value="1"/>
</dbReference>
<evidence type="ECO:0000256" key="9">
    <source>
        <dbReference type="ARBA" id="ARBA00022840"/>
    </source>
</evidence>
<dbReference type="PANTHER" id="PTHR43047">
    <property type="entry name" value="TWO-COMPONENT HISTIDINE PROTEIN KINASE"/>
    <property type="match status" value="1"/>
</dbReference>
<evidence type="ECO:0000259" key="14">
    <source>
        <dbReference type="PROSITE" id="PS50109"/>
    </source>
</evidence>
<dbReference type="InterPro" id="IPR003660">
    <property type="entry name" value="HAMP_dom"/>
</dbReference>
<dbReference type="Proteomes" id="UP000318138">
    <property type="component" value="Chromosome"/>
</dbReference>
<dbReference type="Gene3D" id="1.10.287.130">
    <property type="match status" value="1"/>
</dbReference>
<keyword evidence="9" id="KW-0067">ATP-binding</keyword>
<dbReference type="SUPFAM" id="SSF158472">
    <property type="entry name" value="HAMP domain-like"/>
    <property type="match status" value="1"/>
</dbReference>
<dbReference type="PROSITE" id="PS50110">
    <property type="entry name" value="RESPONSE_REGULATORY"/>
    <property type="match status" value="1"/>
</dbReference>
<evidence type="ECO:0000256" key="12">
    <source>
        <dbReference type="PROSITE-ProRule" id="PRU00169"/>
    </source>
</evidence>
<dbReference type="SMART" id="SM00065">
    <property type="entry name" value="GAF"/>
    <property type="match status" value="1"/>
</dbReference>
<keyword evidence="18" id="KW-1185">Reference proteome</keyword>
<evidence type="ECO:0000256" key="13">
    <source>
        <dbReference type="SAM" id="Phobius"/>
    </source>
</evidence>
<comment type="subcellular location">
    <subcellularLocation>
        <location evidence="2">Cell membrane</location>
        <topology evidence="2">Multi-pass membrane protein</topology>
    </subcellularLocation>
</comment>
<dbReference type="PROSITE" id="PS50885">
    <property type="entry name" value="HAMP"/>
    <property type="match status" value="1"/>
</dbReference>
<dbReference type="KEGG" id="psua:FLK61_26855"/>
<keyword evidence="8" id="KW-0418">Kinase</keyword>
<dbReference type="InterPro" id="IPR036890">
    <property type="entry name" value="HATPase_C_sf"/>
</dbReference>
<keyword evidence="6" id="KW-0808">Transferase</keyword>
<dbReference type="InterPro" id="IPR004358">
    <property type="entry name" value="Sig_transdc_His_kin-like_C"/>
</dbReference>
<keyword evidence="7" id="KW-0547">Nucleotide-binding</keyword>
<dbReference type="FunFam" id="3.30.565.10:FF:000006">
    <property type="entry name" value="Sensor histidine kinase WalK"/>
    <property type="match status" value="1"/>
</dbReference>
<dbReference type="InterPro" id="IPR011006">
    <property type="entry name" value="CheY-like_superfamily"/>
</dbReference>
<dbReference type="SMART" id="SM00448">
    <property type="entry name" value="REC"/>
    <property type="match status" value="1"/>
</dbReference>
<dbReference type="GO" id="GO:0005886">
    <property type="term" value="C:plasma membrane"/>
    <property type="evidence" value="ECO:0007669"/>
    <property type="project" value="UniProtKB-SubCell"/>
</dbReference>
<dbReference type="Pfam" id="PF00072">
    <property type="entry name" value="Response_reg"/>
    <property type="match status" value="1"/>
</dbReference>
<proteinExistence type="predicted"/>
<evidence type="ECO:0000256" key="1">
    <source>
        <dbReference type="ARBA" id="ARBA00000085"/>
    </source>
</evidence>
<dbReference type="SUPFAM" id="SSF55874">
    <property type="entry name" value="ATPase domain of HSP90 chaperone/DNA topoisomerase II/histidine kinase"/>
    <property type="match status" value="1"/>
</dbReference>
<dbReference type="SUPFAM" id="SSF55781">
    <property type="entry name" value="GAF domain-like"/>
    <property type="match status" value="1"/>
</dbReference>
<evidence type="ECO:0000256" key="3">
    <source>
        <dbReference type="ARBA" id="ARBA00012438"/>
    </source>
</evidence>
<evidence type="ECO:0000256" key="6">
    <source>
        <dbReference type="ARBA" id="ARBA00022679"/>
    </source>
</evidence>
<evidence type="ECO:0000313" key="18">
    <source>
        <dbReference type="Proteomes" id="UP000318138"/>
    </source>
</evidence>
<dbReference type="GO" id="GO:0000155">
    <property type="term" value="F:phosphorelay sensor kinase activity"/>
    <property type="evidence" value="ECO:0007669"/>
    <property type="project" value="InterPro"/>
</dbReference>
<dbReference type="EMBL" id="CP041372">
    <property type="protein sequence ID" value="QKS70377.1"/>
    <property type="molecule type" value="Genomic_DNA"/>
</dbReference>
<keyword evidence="5 12" id="KW-0597">Phosphoprotein</keyword>
<keyword evidence="13" id="KW-0812">Transmembrane</keyword>
<dbReference type="InterPro" id="IPR003594">
    <property type="entry name" value="HATPase_dom"/>
</dbReference>
<dbReference type="GO" id="GO:0009927">
    <property type="term" value="F:histidine phosphotransfer kinase activity"/>
    <property type="evidence" value="ECO:0007669"/>
    <property type="project" value="TreeGrafter"/>
</dbReference>
<dbReference type="SMART" id="SM00304">
    <property type="entry name" value="HAMP"/>
    <property type="match status" value="1"/>
</dbReference>
<dbReference type="PANTHER" id="PTHR43047:SF72">
    <property type="entry name" value="OSMOSENSING HISTIDINE PROTEIN KINASE SLN1"/>
    <property type="match status" value="1"/>
</dbReference>
<evidence type="ECO:0000256" key="7">
    <source>
        <dbReference type="ARBA" id="ARBA00022741"/>
    </source>
</evidence>
<dbReference type="InterPro" id="IPR005467">
    <property type="entry name" value="His_kinase_dom"/>
</dbReference>
<dbReference type="SUPFAM" id="SSF47384">
    <property type="entry name" value="Homodimeric domain of signal transducing histidine kinase"/>
    <property type="match status" value="1"/>
</dbReference>
<dbReference type="InterPro" id="IPR036097">
    <property type="entry name" value="HisK_dim/P_sf"/>
</dbReference>
<dbReference type="AlphaFoldDB" id="A0A859FBG5"/>
<dbReference type="EC" id="2.7.13.3" evidence="3"/>
<dbReference type="InterPro" id="IPR003661">
    <property type="entry name" value="HisK_dim/P_dom"/>
</dbReference>
<dbReference type="InterPro" id="IPR035965">
    <property type="entry name" value="PAS-like_dom_sf"/>
</dbReference>
<dbReference type="InterPro" id="IPR003018">
    <property type="entry name" value="GAF"/>
</dbReference>
<feature type="modified residue" description="4-aspartylphosphate" evidence="12">
    <location>
        <position position="846"/>
    </location>
</feature>
<dbReference type="PRINTS" id="PR00344">
    <property type="entry name" value="BCTRLSENSOR"/>
</dbReference>
<evidence type="ECO:0000313" key="17">
    <source>
        <dbReference type="EMBL" id="QKS70377.1"/>
    </source>
</evidence>
<feature type="transmembrane region" description="Helical" evidence="13">
    <location>
        <begin position="186"/>
        <end position="207"/>
    </location>
</feature>
<evidence type="ECO:0000256" key="11">
    <source>
        <dbReference type="ARBA" id="ARBA00023136"/>
    </source>
</evidence>
<evidence type="ECO:0000256" key="4">
    <source>
        <dbReference type="ARBA" id="ARBA00022475"/>
    </source>
</evidence>
<dbReference type="GO" id="GO:0005524">
    <property type="term" value="F:ATP binding"/>
    <property type="evidence" value="ECO:0007669"/>
    <property type="project" value="UniProtKB-KW"/>
</dbReference>
<reference evidence="18" key="1">
    <citation type="submission" date="2019-07" db="EMBL/GenBank/DDBJ databases">
        <title>Bacillus alkalisoli sp. nov. isolated from saline soil.</title>
        <authorList>
            <person name="Sun J.-Q."/>
            <person name="Xu L."/>
        </authorList>
    </citation>
    <scope>NUCLEOTIDE SEQUENCE [LARGE SCALE GENOMIC DNA]</scope>
    <source>
        <strain evidence="18">M4U3P1</strain>
    </source>
</reference>
<evidence type="ECO:0000256" key="8">
    <source>
        <dbReference type="ARBA" id="ARBA00022777"/>
    </source>
</evidence>
<protein>
    <recommendedName>
        <fullName evidence="3">histidine kinase</fullName>
        <ecNumber evidence="3">2.7.13.3</ecNumber>
    </recommendedName>
</protein>
<dbReference type="RefSeq" id="WP_176008418.1">
    <property type="nucleotide sequence ID" value="NZ_CP041372.2"/>
</dbReference>
<dbReference type="InterPro" id="IPR001789">
    <property type="entry name" value="Sig_transdc_resp-reg_receiver"/>
</dbReference>
<dbReference type="CDD" id="cd00156">
    <property type="entry name" value="REC"/>
    <property type="match status" value="1"/>
</dbReference>
<dbReference type="SMART" id="SM00387">
    <property type="entry name" value="HATPase_c"/>
    <property type="match status" value="1"/>
</dbReference>
<keyword evidence="11 13" id="KW-0472">Membrane</keyword>
<organism evidence="17 18">
    <name type="scientific">Paenalkalicoccus suaedae</name>
    <dbReference type="NCBI Taxonomy" id="2592382"/>
    <lineage>
        <taxon>Bacteria</taxon>
        <taxon>Bacillati</taxon>
        <taxon>Bacillota</taxon>
        <taxon>Bacilli</taxon>
        <taxon>Bacillales</taxon>
        <taxon>Bacillaceae</taxon>
        <taxon>Paenalkalicoccus</taxon>
    </lineage>
</organism>
<keyword evidence="10" id="KW-0902">Two-component regulatory system</keyword>
<feature type="transmembrane region" description="Helical" evidence="13">
    <location>
        <begin position="12"/>
        <end position="34"/>
    </location>
</feature>
<dbReference type="PROSITE" id="PS50109">
    <property type="entry name" value="HIS_KIN"/>
    <property type="match status" value="1"/>
</dbReference>
<dbReference type="CDD" id="cd00075">
    <property type="entry name" value="HATPase"/>
    <property type="match status" value="1"/>
</dbReference>
<dbReference type="Pfam" id="PF02518">
    <property type="entry name" value="HATPase_c"/>
    <property type="match status" value="1"/>
</dbReference>
<dbReference type="Gene3D" id="3.30.450.20">
    <property type="entry name" value="PAS domain"/>
    <property type="match status" value="1"/>
</dbReference>
<dbReference type="Gene3D" id="3.30.450.40">
    <property type="match status" value="1"/>
</dbReference>
<dbReference type="SMART" id="SM00388">
    <property type="entry name" value="HisKA"/>
    <property type="match status" value="1"/>
</dbReference>
<feature type="domain" description="HAMP" evidence="16">
    <location>
        <begin position="207"/>
        <end position="260"/>
    </location>
</feature>
<dbReference type="Gene3D" id="3.30.565.10">
    <property type="entry name" value="Histidine kinase-like ATPase, C-terminal domain"/>
    <property type="match status" value="1"/>
</dbReference>
<comment type="catalytic activity">
    <reaction evidence="1">
        <text>ATP + protein L-histidine = ADP + protein N-phospho-L-histidine.</text>
        <dbReference type="EC" id="2.7.13.3"/>
    </reaction>
</comment>
<gene>
    <name evidence="17" type="ORF">FLK61_26855</name>
</gene>
<dbReference type="Gene3D" id="6.10.340.10">
    <property type="match status" value="1"/>
</dbReference>
<evidence type="ECO:0000259" key="15">
    <source>
        <dbReference type="PROSITE" id="PS50110"/>
    </source>
</evidence>
<dbReference type="CDD" id="cd00082">
    <property type="entry name" value="HisKA"/>
    <property type="match status" value="1"/>
</dbReference>
<dbReference type="Gene3D" id="3.40.50.2300">
    <property type="match status" value="1"/>
</dbReference>
<dbReference type="InterPro" id="IPR029016">
    <property type="entry name" value="GAF-like_dom_sf"/>
</dbReference>
<dbReference type="SUPFAM" id="SSF55785">
    <property type="entry name" value="PYP-like sensor domain (PAS domain)"/>
    <property type="match status" value="1"/>
</dbReference>